<dbReference type="PROSITE" id="PS51732">
    <property type="entry name" value="ASN_GLN_ASE_3"/>
    <property type="match status" value="1"/>
</dbReference>
<sequence length="365" mass="37497">MPDAVADATTPAAPADSPAPAGSPAPGDAPAFDGRIPRVRVVGTGGTIAGSSAATTAKHYQAGVLTVEDLLGAVPQLASLATMTCEQLCQIDSVEMDLPLQLTLARRVAELAARDDVDAVLVTHGTDTLEESAYLLHLLVLTDKPVVVVGAMRPADAPGADGPSNLLNAVRVAAHPSSRGLGTLVVVGEEIHSAREVRKEHASRVEAFGSPHGPLGEVTGGVPRYAHMPRQLHGAASAYDLEALEGLDDLPPVEVLVTRAGMPSALVDAVVATGARGIVHVGPGAGNVPDRVAEALDRARATGVVVVRSSRVARGTVARGDAYDDQGHDYVAGGDLGPYKARVLLALALTVTDDTARIQDMFDTH</sequence>
<feature type="domain" description="Asparaginase/glutaminase C-terminal" evidence="10">
    <location>
        <begin position="253"/>
        <end position="362"/>
    </location>
</feature>
<evidence type="ECO:0000256" key="6">
    <source>
        <dbReference type="PROSITE-ProRule" id="PRU10100"/>
    </source>
</evidence>
<dbReference type="PROSITE" id="PS00144">
    <property type="entry name" value="ASN_GLN_ASE_1"/>
    <property type="match status" value="1"/>
</dbReference>
<dbReference type="EC" id="3.5.1.1" evidence="2"/>
<dbReference type="Pfam" id="PF17763">
    <property type="entry name" value="Asparaginase_C"/>
    <property type="match status" value="1"/>
</dbReference>
<dbReference type="InterPro" id="IPR027474">
    <property type="entry name" value="L-asparaginase_N"/>
</dbReference>
<dbReference type="InterPro" id="IPR027475">
    <property type="entry name" value="Asparaginase/glutaminase_AS2"/>
</dbReference>
<evidence type="ECO:0000256" key="3">
    <source>
        <dbReference type="ARBA" id="ARBA00022801"/>
    </source>
</evidence>
<evidence type="ECO:0000256" key="8">
    <source>
        <dbReference type="SAM" id="MobiDB-lite"/>
    </source>
</evidence>
<evidence type="ECO:0000256" key="4">
    <source>
        <dbReference type="ARBA" id="ARBA00049366"/>
    </source>
</evidence>
<dbReference type="PRINTS" id="PR00139">
    <property type="entry name" value="ASNGLNASE"/>
</dbReference>
<dbReference type="SMART" id="SM00870">
    <property type="entry name" value="Asparaginase"/>
    <property type="match status" value="1"/>
</dbReference>
<dbReference type="Gene3D" id="3.40.50.40">
    <property type="match status" value="1"/>
</dbReference>
<name>A0ABS9Q1V4_9MICO</name>
<organism evidence="11 12">
    <name type="scientific">Arsenicicoccus bolidensis</name>
    <dbReference type="NCBI Taxonomy" id="229480"/>
    <lineage>
        <taxon>Bacteria</taxon>
        <taxon>Bacillati</taxon>
        <taxon>Actinomycetota</taxon>
        <taxon>Actinomycetes</taxon>
        <taxon>Micrococcales</taxon>
        <taxon>Intrasporangiaceae</taxon>
        <taxon>Arsenicicoccus</taxon>
    </lineage>
</organism>
<evidence type="ECO:0000256" key="7">
    <source>
        <dbReference type="RuleBase" id="RU004456"/>
    </source>
</evidence>
<evidence type="ECO:0000256" key="5">
    <source>
        <dbReference type="PROSITE-ProRule" id="PRU10099"/>
    </source>
</evidence>
<reference evidence="11 12" key="1">
    <citation type="submission" date="2022-02" db="EMBL/GenBank/DDBJ databases">
        <title>Uncovering new skin microbiome diversity through culturing and metagenomics.</title>
        <authorList>
            <person name="Conlan S."/>
            <person name="Deming C."/>
            <person name="Nisc Comparative Sequencing Program N."/>
            <person name="Segre J.A."/>
        </authorList>
    </citation>
    <scope>NUCLEOTIDE SEQUENCE [LARGE SCALE GENOMIC DNA]</scope>
    <source>
        <strain evidence="11 12">ACRQZ</strain>
    </source>
</reference>
<dbReference type="PANTHER" id="PTHR11707">
    <property type="entry name" value="L-ASPARAGINASE"/>
    <property type="match status" value="1"/>
</dbReference>
<dbReference type="PIRSF" id="PIRSF001220">
    <property type="entry name" value="L-ASNase_gatD"/>
    <property type="match status" value="1"/>
</dbReference>
<keyword evidence="12" id="KW-1185">Reference proteome</keyword>
<comment type="caution">
    <text evidence="11">The sequence shown here is derived from an EMBL/GenBank/DDBJ whole genome shotgun (WGS) entry which is preliminary data.</text>
</comment>
<evidence type="ECO:0000313" key="11">
    <source>
        <dbReference type="EMBL" id="MCG7321851.1"/>
    </source>
</evidence>
<dbReference type="InterPro" id="IPR036152">
    <property type="entry name" value="Asp/glu_Ase-like_sf"/>
</dbReference>
<proteinExistence type="inferred from homology"/>
<dbReference type="NCBIfam" id="TIGR00520">
    <property type="entry name" value="asnASE_II"/>
    <property type="match status" value="1"/>
</dbReference>
<protein>
    <recommendedName>
        <fullName evidence="2">asparaginase</fullName>
        <ecNumber evidence="2">3.5.1.1</ecNumber>
    </recommendedName>
</protein>
<feature type="active site" evidence="6">
    <location>
        <position position="126"/>
    </location>
</feature>
<feature type="active site" evidence="5">
    <location>
        <position position="47"/>
    </location>
</feature>
<dbReference type="Gene3D" id="3.40.50.1170">
    <property type="entry name" value="L-asparaginase, N-terminal domain"/>
    <property type="match status" value="1"/>
</dbReference>
<dbReference type="Proteomes" id="UP001521931">
    <property type="component" value="Unassembled WGS sequence"/>
</dbReference>
<feature type="region of interest" description="Disordered" evidence="8">
    <location>
        <begin position="1"/>
        <end position="34"/>
    </location>
</feature>
<accession>A0ABS9Q1V4</accession>
<dbReference type="InterPro" id="IPR040919">
    <property type="entry name" value="Asparaginase_C"/>
</dbReference>
<dbReference type="InterPro" id="IPR004550">
    <property type="entry name" value="AsnASE_II"/>
</dbReference>
<dbReference type="PIRSF" id="PIRSF500176">
    <property type="entry name" value="L_ASNase"/>
    <property type="match status" value="1"/>
</dbReference>
<feature type="domain" description="L-asparaginase N-terminal" evidence="9">
    <location>
        <begin position="38"/>
        <end position="226"/>
    </location>
</feature>
<evidence type="ECO:0000256" key="2">
    <source>
        <dbReference type="ARBA" id="ARBA00012920"/>
    </source>
</evidence>
<comment type="catalytic activity">
    <reaction evidence="4">
        <text>L-asparagine + H2O = L-aspartate + NH4(+)</text>
        <dbReference type="Rhea" id="RHEA:21016"/>
        <dbReference type="ChEBI" id="CHEBI:15377"/>
        <dbReference type="ChEBI" id="CHEBI:28938"/>
        <dbReference type="ChEBI" id="CHEBI:29991"/>
        <dbReference type="ChEBI" id="CHEBI:58048"/>
        <dbReference type="EC" id="3.5.1.1"/>
    </reaction>
</comment>
<dbReference type="Pfam" id="PF00710">
    <property type="entry name" value="Asparaginase"/>
    <property type="match status" value="1"/>
</dbReference>
<dbReference type="InterPro" id="IPR020827">
    <property type="entry name" value="Asparaginase/glutaminase_AS1"/>
</dbReference>
<dbReference type="InterPro" id="IPR006034">
    <property type="entry name" value="Asparaginase/glutaminase-like"/>
</dbReference>
<evidence type="ECO:0000259" key="9">
    <source>
        <dbReference type="Pfam" id="PF00710"/>
    </source>
</evidence>
<dbReference type="RefSeq" id="WP_239263790.1">
    <property type="nucleotide sequence ID" value="NZ_JAKRCV010000020.1"/>
</dbReference>
<feature type="compositionally biased region" description="Low complexity" evidence="8">
    <location>
        <begin position="1"/>
        <end position="31"/>
    </location>
</feature>
<dbReference type="InterPro" id="IPR027473">
    <property type="entry name" value="L-asparaginase_C"/>
</dbReference>
<evidence type="ECO:0000313" key="12">
    <source>
        <dbReference type="Proteomes" id="UP001521931"/>
    </source>
</evidence>
<dbReference type="SUPFAM" id="SSF53774">
    <property type="entry name" value="Glutaminase/Asparaginase"/>
    <property type="match status" value="1"/>
</dbReference>
<dbReference type="InterPro" id="IPR037152">
    <property type="entry name" value="L-asparaginase_N_sf"/>
</dbReference>
<dbReference type="PANTHER" id="PTHR11707:SF28">
    <property type="entry name" value="60 KDA LYSOPHOSPHOLIPASE"/>
    <property type="match status" value="1"/>
</dbReference>
<gene>
    <name evidence="11" type="ORF">MHL29_08130</name>
</gene>
<evidence type="ECO:0000259" key="10">
    <source>
        <dbReference type="Pfam" id="PF17763"/>
    </source>
</evidence>
<keyword evidence="3" id="KW-0378">Hydrolase</keyword>
<evidence type="ECO:0000256" key="1">
    <source>
        <dbReference type="ARBA" id="ARBA00010518"/>
    </source>
</evidence>
<dbReference type="PROSITE" id="PS00917">
    <property type="entry name" value="ASN_GLN_ASE_2"/>
    <property type="match status" value="1"/>
</dbReference>
<comment type="similarity">
    <text evidence="1 7">Belongs to the asparaginase 1 family.</text>
</comment>
<dbReference type="CDD" id="cd08964">
    <property type="entry name" value="L-asparaginase_II"/>
    <property type="match status" value="1"/>
</dbReference>
<dbReference type="EMBL" id="JAKRCV010000020">
    <property type="protein sequence ID" value="MCG7321851.1"/>
    <property type="molecule type" value="Genomic_DNA"/>
</dbReference>